<sequence length="66" mass="6923">MTHPPARPDAHAAPAPRDSRTIWYLIALAVVLIAAATWAWGLPALAMAALAAVPVVFALLLLITRG</sequence>
<name>A0ABU1FCP6_9RHOB</name>
<dbReference type="Proteomes" id="UP001247754">
    <property type="component" value="Unassembled WGS sequence"/>
</dbReference>
<keyword evidence="1" id="KW-1133">Transmembrane helix</keyword>
<accession>A0ABU1FCP6</accession>
<feature type="transmembrane region" description="Helical" evidence="1">
    <location>
        <begin position="46"/>
        <end position="64"/>
    </location>
</feature>
<comment type="caution">
    <text evidence="2">The sequence shown here is derived from an EMBL/GenBank/DDBJ whole genome shotgun (WGS) entry which is preliminary data.</text>
</comment>
<feature type="transmembrane region" description="Helical" evidence="1">
    <location>
        <begin position="21"/>
        <end position="40"/>
    </location>
</feature>
<reference evidence="2 3" key="1">
    <citation type="submission" date="2023-09" db="EMBL/GenBank/DDBJ databases">
        <title>Xinfangfangia sedmenti sp. nov., isolated the sedment.</title>
        <authorList>
            <person name="Xu L."/>
        </authorList>
    </citation>
    <scope>NUCLEOTIDE SEQUENCE [LARGE SCALE GENOMIC DNA]</scope>
    <source>
        <strain evidence="2 3">LG-4</strain>
    </source>
</reference>
<evidence type="ECO:0000313" key="3">
    <source>
        <dbReference type="Proteomes" id="UP001247754"/>
    </source>
</evidence>
<gene>
    <name evidence="2" type="ORF">RGD00_18685</name>
</gene>
<keyword evidence="1" id="KW-0472">Membrane</keyword>
<dbReference type="EMBL" id="JAVKPH010000030">
    <property type="protein sequence ID" value="MDR5654640.1"/>
    <property type="molecule type" value="Genomic_DNA"/>
</dbReference>
<keyword evidence="1" id="KW-0812">Transmembrane</keyword>
<organism evidence="2 3">
    <name type="scientific">Ruixingdingia sedimenti</name>
    <dbReference type="NCBI Taxonomy" id="3073604"/>
    <lineage>
        <taxon>Bacteria</taxon>
        <taxon>Pseudomonadati</taxon>
        <taxon>Pseudomonadota</taxon>
        <taxon>Alphaproteobacteria</taxon>
        <taxon>Rhodobacterales</taxon>
        <taxon>Paracoccaceae</taxon>
        <taxon>Ruixingdingia</taxon>
    </lineage>
</organism>
<protein>
    <submittedName>
        <fullName evidence="2">Uncharacterized protein</fullName>
    </submittedName>
</protein>
<dbReference type="RefSeq" id="WP_310458797.1">
    <property type="nucleotide sequence ID" value="NZ_JAVKPH010000030.1"/>
</dbReference>
<evidence type="ECO:0000256" key="1">
    <source>
        <dbReference type="SAM" id="Phobius"/>
    </source>
</evidence>
<proteinExistence type="predicted"/>
<evidence type="ECO:0000313" key="2">
    <source>
        <dbReference type="EMBL" id="MDR5654640.1"/>
    </source>
</evidence>
<keyword evidence="3" id="KW-1185">Reference proteome</keyword>